<dbReference type="InterPro" id="IPR001014">
    <property type="entry name" value="Ribosomal_uL23_CS"/>
</dbReference>
<evidence type="ECO:0000256" key="4">
    <source>
        <dbReference type="ARBA" id="ARBA00022980"/>
    </source>
</evidence>
<gene>
    <name evidence="6" type="primary">rpl23</name>
    <name evidence="8" type="ORF">NAS2_0306</name>
</gene>
<dbReference type="GO" id="GO:0006412">
    <property type="term" value="P:translation"/>
    <property type="evidence" value="ECO:0007669"/>
    <property type="project" value="UniProtKB-UniRule"/>
</dbReference>
<dbReference type="GO" id="GO:0005840">
    <property type="term" value="C:ribosome"/>
    <property type="evidence" value="ECO:0007669"/>
    <property type="project" value="UniProtKB-UniRule"/>
</dbReference>
<dbReference type="GO" id="GO:1990904">
    <property type="term" value="C:ribonucleoprotein complex"/>
    <property type="evidence" value="ECO:0007669"/>
    <property type="project" value="UniProtKB-KW"/>
</dbReference>
<evidence type="ECO:0000256" key="1">
    <source>
        <dbReference type="ARBA" id="ARBA00006700"/>
    </source>
</evidence>
<evidence type="ECO:0000256" key="6">
    <source>
        <dbReference type="HAMAP-Rule" id="MF_01369"/>
    </source>
</evidence>
<dbReference type="PANTHER" id="PTHR11620">
    <property type="entry name" value="60S RIBOSOMAL PROTEIN L23A"/>
    <property type="match status" value="1"/>
</dbReference>
<dbReference type="NCBIfam" id="TIGR03636">
    <property type="entry name" value="uL23_arch"/>
    <property type="match status" value="1"/>
</dbReference>
<dbReference type="InterPro" id="IPR019985">
    <property type="entry name" value="Ribosomal_uL23"/>
</dbReference>
<accession>A0A4P2VKC7</accession>
<evidence type="ECO:0000313" key="8">
    <source>
        <dbReference type="EMBL" id="BBE41698.1"/>
    </source>
</evidence>
<proteinExistence type="inferred from homology"/>
<sequence length="88" mass="10012">MDRERAFRIIRTPLVTEKTYLMIEKENKLAFMVDRGASKGDIKSAVEVLFDVKVERVNVLNTPVGRKAYVKLSPEYRAVDVVSKLGLV</sequence>
<dbReference type="OrthoDB" id="7751at2157"/>
<comment type="similarity">
    <text evidence="1 6 7">Belongs to the universal ribosomal protein uL23 family.</text>
</comment>
<dbReference type="PROSITE" id="PS00050">
    <property type="entry name" value="RIBOSOMAL_L23"/>
    <property type="match status" value="1"/>
</dbReference>
<dbReference type="InterPro" id="IPR012678">
    <property type="entry name" value="Ribosomal_uL23/eL15/eS24_sf"/>
</dbReference>
<evidence type="ECO:0000313" key="9">
    <source>
        <dbReference type="Proteomes" id="UP000509448"/>
    </source>
</evidence>
<dbReference type="KEGG" id="ccai:NAS2_0306"/>
<reference evidence="8 9" key="1">
    <citation type="journal article" date="2019" name="ISME J.">
        <title>Isolation and characterization of a thermophilic sulfur- and iron-reducing thaumarchaeote from a terrestrial acidic hot spring.</title>
        <authorList>
            <person name="Kato S."/>
            <person name="Itoh T."/>
            <person name="Yuki M."/>
            <person name="Nagamori M."/>
            <person name="Ohnishi M."/>
            <person name="Uematsu K."/>
            <person name="Suzuki K."/>
            <person name="Takashina T."/>
            <person name="Ohkuma M."/>
        </authorList>
    </citation>
    <scope>NUCLEOTIDE SEQUENCE [LARGE SCALE GENOMIC DNA]</scope>
    <source>
        <strain evidence="8 9">NAS-02</strain>
    </source>
</reference>
<evidence type="ECO:0000256" key="5">
    <source>
        <dbReference type="ARBA" id="ARBA00023274"/>
    </source>
</evidence>
<dbReference type="RefSeq" id="WP_174448009.1">
    <property type="nucleotide sequence ID" value="NZ_AP018732.1"/>
</dbReference>
<dbReference type="SUPFAM" id="SSF54189">
    <property type="entry name" value="Ribosomal proteins S24e, L23 and L15e"/>
    <property type="match status" value="1"/>
</dbReference>
<keyword evidence="2 6" id="KW-0699">rRNA-binding</keyword>
<dbReference type="HAMAP" id="MF_01369_A">
    <property type="entry name" value="Ribosomal_uL23_A"/>
    <property type="match status" value="1"/>
</dbReference>
<keyword evidence="4 6" id="KW-0689">Ribosomal protein</keyword>
<dbReference type="Pfam" id="PF00276">
    <property type="entry name" value="Ribosomal_L23"/>
    <property type="match status" value="1"/>
</dbReference>
<dbReference type="InterPro" id="IPR013025">
    <property type="entry name" value="Ribosomal_uL23-like"/>
</dbReference>
<dbReference type="GO" id="GO:0003735">
    <property type="term" value="F:structural constituent of ribosome"/>
    <property type="evidence" value="ECO:0007669"/>
    <property type="project" value="UniProtKB-UniRule"/>
</dbReference>
<dbReference type="EMBL" id="AP018732">
    <property type="protein sequence ID" value="BBE41698.1"/>
    <property type="molecule type" value="Genomic_DNA"/>
</dbReference>
<evidence type="ECO:0000256" key="3">
    <source>
        <dbReference type="ARBA" id="ARBA00022884"/>
    </source>
</evidence>
<comment type="function">
    <text evidence="6">Binds to 23S rRNA. One of the proteins that surrounds the polypeptide exit tunnel on the outside of the ribosome.</text>
</comment>
<comment type="subunit">
    <text evidence="6">Part of the 50S ribosomal subunit. Contacts protein L29.</text>
</comment>
<dbReference type="Gene3D" id="3.30.70.330">
    <property type="match status" value="1"/>
</dbReference>
<name>A0A4P2VKC7_9ARCH</name>
<keyword evidence="3 6" id="KW-0694">RNA-binding</keyword>
<evidence type="ECO:0000256" key="7">
    <source>
        <dbReference type="RuleBase" id="RU003934"/>
    </source>
</evidence>
<dbReference type="NCBIfam" id="NF011118">
    <property type="entry name" value="PRK14548.1"/>
    <property type="match status" value="1"/>
</dbReference>
<dbReference type="HAMAP" id="MF_01369_B">
    <property type="entry name" value="Ribosomal_uL23_B"/>
    <property type="match status" value="1"/>
</dbReference>
<organism evidence="8 9">
    <name type="scientific">Conexivisphaera calida</name>
    <dbReference type="NCBI Taxonomy" id="1874277"/>
    <lineage>
        <taxon>Archaea</taxon>
        <taxon>Nitrososphaerota</taxon>
        <taxon>Conexivisphaeria</taxon>
        <taxon>Conexivisphaerales</taxon>
        <taxon>Conexivisphaeraceae</taxon>
        <taxon>Conexivisphaera</taxon>
    </lineage>
</organism>
<protein>
    <recommendedName>
        <fullName evidence="6">Large ribosomal subunit protein uL23</fullName>
    </recommendedName>
</protein>
<dbReference type="InterPro" id="IPR012677">
    <property type="entry name" value="Nucleotide-bd_a/b_plait_sf"/>
</dbReference>
<evidence type="ECO:0000256" key="2">
    <source>
        <dbReference type="ARBA" id="ARBA00022730"/>
    </source>
</evidence>
<keyword evidence="9" id="KW-1185">Reference proteome</keyword>
<dbReference type="GO" id="GO:0019843">
    <property type="term" value="F:rRNA binding"/>
    <property type="evidence" value="ECO:0007669"/>
    <property type="project" value="UniProtKB-UniRule"/>
</dbReference>
<dbReference type="AlphaFoldDB" id="A0A4P2VKC7"/>
<dbReference type="GeneID" id="55584124"/>
<dbReference type="Proteomes" id="UP000509448">
    <property type="component" value="Chromosome"/>
</dbReference>
<keyword evidence="5 6" id="KW-0687">Ribonucleoprotein</keyword>